<proteinExistence type="predicted"/>
<feature type="compositionally biased region" description="Basic and acidic residues" evidence="1">
    <location>
        <begin position="75"/>
        <end position="84"/>
    </location>
</feature>
<keyword evidence="3" id="KW-1185">Reference proteome</keyword>
<sequence length="247" mass="26997">MRGKRPQPSRFRPAARTWTPTPPHRTAATPSKSRTRIKTGRGKRPQRGRFRPAARTWTPTPPHRTAATPSKSRTRVQDRVRANDLNEVVSDPPGTWTPTRPQGRRDPSKSPHSRPRPSAGQTTSTEVVSDPPRGPGRQHDPTGQAATAPKPRTRVQDRARGKRPQPRSFPTRRADLDANTTPLDGRDPSMSPHSPPCPCGGSETTSFEVVSPALGLGCSHPCTIHPPNPRTACVVYPHIFRGLGGKP</sequence>
<organism evidence="2 3">
    <name type="scientific">Cristinia sonorae</name>
    <dbReference type="NCBI Taxonomy" id="1940300"/>
    <lineage>
        <taxon>Eukaryota</taxon>
        <taxon>Fungi</taxon>
        <taxon>Dikarya</taxon>
        <taxon>Basidiomycota</taxon>
        <taxon>Agaricomycotina</taxon>
        <taxon>Agaricomycetes</taxon>
        <taxon>Agaricomycetidae</taxon>
        <taxon>Agaricales</taxon>
        <taxon>Pleurotineae</taxon>
        <taxon>Stephanosporaceae</taxon>
        <taxon>Cristinia</taxon>
    </lineage>
</organism>
<evidence type="ECO:0000313" key="2">
    <source>
        <dbReference type="EMBL" id="KAH8067796.1"/>
    </source>
</evidence>
<comment type="caution">
    <text evidence="2">The sequence shown here is derived from an EMBL/GenBank/DDBJ whole genome shotgun (WGS) entry which is preliminary data.</text>
</comment>
<evidence type="ECO:0000256" key="1">
    <source>
        <dbReference type="SAM" id="MobiDB-lite"/>
    </source>
</evidence>
<name>A0A8K0UD21_9AGAR</name>
<gene>
    <name evidence="2" type="ORF">BXZ70DRAFT_1013407</name>
</gene>
<feature type="compositionally biased region" description="Basic residues" evidence="1">
    <location>
        <begin position="33"/>
        <end position="52"/>
    </location>
</feature>
<protein>
    <submittedName>
        <fullName evidence="2">Uncharacterized protein</fullName>
    </submittedName>
</protein>
<evidence type="ECO:0000313" key="3">
    <source>
        <dbReference type="Proteomes" id="UP000813824"/>
    </source>
</evidence>
<reference evidence="2" key="1">
    <citation type="journal article" date="2021" name="New Phytol.">
        <title>Evolutionary innovations through gain and loss of genes in the ectomycorrhizal Boletales.</title>
        <authorList>
            <person name="Wu G."/>
            <person name="Miyauchi S."/>
            <person name="Morin E."/>
            <person name="Kuo A."/>
            <person name="Drula E."/>
            <person name="Varga T."/>
            <person name="Kohler A."/>
            <person name="Feng B."/>
            <person name="Cao Y."/>
            <person name="Lipzen A."/>
            <person name="Daum C."/>
            <person name="Hundley H."/>
            <person name="Pangilinan J."/>
            <person name="Johnson J."/>
            <person name="Barry K."/>
            <person name="LaButti K."/>
            <person name="Ng V."/>
            <person name="Ahrendt S."/>
            <person name="Min B."/>
            <person name="Choi I.G."/>
            <person name="Park H."/>
            <person name="Plett J.M."/>
            <person name="Magnuson J."/>
            <person name="Spatafora J.W."/>
            <person name="Nagy L.G."/>
            <person name="Henrissat B."/>
            <person name="Grigoriev I.V."/>
            <person name="Yang Z.L."/>
            <person name="Xu J."/>
            <person name="Martin F.M."/>
        </authorList>
    </citation>
    <scope>NUCLEOTIDE SEQUENCE</scope>
    <source>
        <strain evidence="2">KKN 215</strain>
    </source>
</reference>
<accession>A0A8K0UD21</accession>
<dbReference type="Proteomes" id="UP000813824">
    <property type="component" value="Unassembled WGS sequence"/>
</dbReference>
<feature type="region of interest" description="Disordered" evidence="1">
    <location>
        <begin position="1"/>
        <end position="204"/>
    </location>
</feature>
<feature type="compositionally biased region" description="Low complexity" evidence="1">
    <location>
        <begin position="53"/>
        <end position="69"/>
    </location>
</feature>
<dbReference type="EMBL" id="JAEVFJ010000107">
    <property type="protein sequence ID" value="KAH8067796.1"/>
    <property type="molecule type" value="Genomic_DNA"/>
</dbReference>
<feature type="compositionally biased region" description="Low complexity" evidence="1">
    <location>
        <begin position="10"/>
        <end position="30"/>
    </location>
</feature>
<dbReference type="AlphaFoldDB" id="A0A8K0UD21"/>